<dbReference type="InterPro" id="IPR013011">
    <property type="entry name" value="PTS_EIIB_2"/>
</dbReference>
<dbReference type="Gene3D" id="3.40.930.10">
    <property type="entry name" value="Mannitol-specific EII, Chain A"/>
    <property type="match status" value="1"/>
</dbReference>
<dbReference type="Pfam" id="PF08279">
    <property type="entry name" value="HTH_11"/>
    <property type="match status" value="1"/>
</dbReference>
<dbReference type="SUPFAM" id="SSF52794">
    <property type="entry name" value="PTS system IIB component-like"/>
    <property type="match status" value="1"/>
</dbReference>
<keyword evidence="2" id="KW-0677">Repeat</keyword>
<dbReference type="Proteomes" id="UP000664701">
    <property type="component" value="Chromosome"/>
</dbReference>
<dbReference type="Gene3D" id="3.40.50.2300">
    <property type="match status" value="1"/>
</dbReference>
<evidence type="ECO:0000256" key="2">
    <source>
        <dbReference type="ARBA" id="ARBA00022737"/>
    </source>
</evidence>
<dbReference type="RefSeq" id="WP_207941255.1">
    <property type="nucleotide sequence ID" value="NZ_CP147251.1"/>
</dbReference>
<keyword evidence="3" id="KW-0805">Transcription regulation</keyword>
<feature type="domain" description="PTS EIIB type-2" evidence="7">
    <location>
        <begin position="381"/>
        <end position="472"/>
    </location>
</feature>
<dbReference type="SUPFAM" id="SSF46785">
    <property type="entry name" value="Winged helix' DNA-binding domain"/>
    <property type="match status" value="1"/>
</dbReference>
<evidence type="ECO:0000313" key="10">
    <source>
        <dbReference type="Proteomes" id="UP000664701"/>
    </source>
</evidence>
<dbReference type="PROSITE" id="PS51094">
    <property type="entry name" value="PTS_EIIA_TYPE_2"/>
    <property type="match status" value="1"/>
</dbReference>
<dbReference type="CDD" id="cd05568">
    <property type="entry name" value="PTS_IIB_bgl_like"/>
    <property type="match status" value="1"/>
</dbReference>
<dbReference type="Pfam" id="PF00359">
    <property type="entry name" value="PTS_EIIA_2"/>
    <property type="match status" value="1"/>
</dbReference>
<evidence type="ECO:0000259" key="8">
    <source>
        <dbReference type="PROSITE" id="PS51372"/>
    </source>
</evidence>
<dbReference type="Gene3D" id="1.10.1790.10">
    <property type="entry name" value="PRD domain"/>
    <property type="match status" value="2"/>
</dbReference>
<dbReference type="Gene3D" id="1.10.10.10">
    <property type="entry name" value="Winged helix-like DNA-binding domain superfamily/Winged helix DNA-binding domain"/>
    <property type="match status" value="2"/>
</dbReference>
<evidence type="ECO:0000313" key="9">
    <source>
        <dbReference type="EMBL" id="WYJ76602.1"/>
    </source>
</evidence>
<keyword evidence="10" id="KW-1185">Reference proteome</keyword>
<dbReference type="InterPro" id="IPR002178">
    <property type="entry name" value="PTS_EIIA_type-2_dom"/>
</dbReference>
<evidence type="ECO:0000256" key="5">
    <source>
        <dbReference type="ARBA" id="ARBA00023163"/>
    </source>
</evidence>
<reference evidence="9 10" key="1">
    <citation type="submission" date="2024-03" db="EMBL/GenBank/DDBJ databases">
        <title>The Genome Sequence of Enterococcus sp. DIV2402.</title>
        <authorList>
            <consortium name="The Broad Institute Genomics Platform"/>
            <consortium name="The Broad Institute Microbial Omics Core"/>
            <consortium name="The Broad Institute Genomic Center for Infectious Diseases"/>
            <person name="Earl A."/>
            <person name="Manson A."/>
            <person name="Gilmore M."/>
            <person name="Schwartman J."/>
            <person name="Shea T."/>
            <person name="Abouelleil A."/>
            <person name="Cao P."/>
            <person name="Chapman S."/>
            <person name="Cusick C."/>
            <person name="Young S."/>
            <person name="Neafsey D."/>
            <person name="Nusbaum C."/>
            <person name="Birren B."/>
        </authorList>
    </citation>
    <scope>NUCLEOTIDE SEQUENCE [LARGE SCALE GENOMIC DNA]</scope>
    <source>
        <strain evidence="9 10">DIV2402</strain>
    </source>
</reference>
<dbReference type="InterPro" id="IPR013196">
    <property type="entry name" value="HTH_11"/>
</dbReference>
<evidence type="ECO:0000259" key="7">
    <source>
        <dbReference type="PROSITE" id="PS51099"/>
    </source>
</evidence>
<dbReference type="CDD" id="cd00211">
    <property type="entry name" value="PTS_IIA_fru"/>
    <property type="match status" value="1"/>
</dbReference>
<dbReference type="PROSITE" id="PS51099">
    <property type="entry name" value="PTS_EIIB_TYPE_2"/>
    <property type="match status" value="1"/>
</dbReference>
<keyword evidence="1" id="KW-0808">Transferase</keyword>
<dbReference type="InterPro" id="IPR036634">
    <property type="entry name" value="PRD_sf"/>
</dbReference>
<dbReference type="InterPro" id="IPR036095">
    <property type="entry name" value="PTS_EIIB-like_sf"/>
</dbReference>
<sequence>MNSIERQQEIINLLRFAPDYTSTAKELAEKLNVSSKTIRNDILQMNQQVKQPIILSKAGKGYELTSLAMNIEAPVKEDVRFLLLSQMIEKQSVDIFDLADSLYVSESTLDRLVKELNIVITEQDKQLLIKRKNNQLFIKGEEVEKRKLFNIFLNQEIETNKLSLDKYSNYFKFCDLRQLSEVIITFHEENNMYLNDYSTISFVLHIAVLIERVANGSVLPESKSNIQENLSDRMAVALIARLKEQLGILLPENEIPYIKRLYLGKIYKEGTEEAYLTKFVDDILEKVHQLYRIDFSTDEQFKNYLTLHLSGLYTRGTQGRYLTNPLIEEMKGKFPFIYNISVYVAALVQEELAIIFPDDEIAYIALHFLSASETLNRGKKKKVVVVCPYGIASQRIIQKKLSKITDYTIEIVKFVSALQMSLCDEADIDLIITSESLEKNSKTPIFKYSSFLTDEDIVQIEKIFLRQEKTLTVLDTFFKRELFFPNMNFETRKEVIAFLCEQLSDKNYCEPDYYEKVWKREMLSSTSYGNYFAIPHAIKRCAKRNAVSICCLDKAIDWDGKKVKLVLLLSLKEEREDMFEELFVQLVDMLDEVRFVKKLSRQQSFESFIKLCQSSIEMSE</sequence>
<evidence type="ECO:0000256" key="3">
    <source>
        <dbReference type="ARBA" id="ARBA00023015"/>
    </source>
</evidence>
<keyword evidence="5" id="KW-0804">Transcription</keyword>
<dbReference type="PANTHER" id="PTHR30185">
    <property type="entry name" value="CRYPTIC BETA-GLUCOSIDE BGL OPERON ANTITERMINATOR"/>
    <property type="match status" value="1"/>
</dbReference>
<dbReference type="SUPFAM" id="SSF55804">
    <property type="entry name" value="Phoshotransferase/anion transport protein"/>
    <property type="match status" value="1"/>
</dbReference>
<dbReference type="InterPro" id="IPR016152">
    <property type="entry name" value="PTrfase/Anion_transptr"/>
</dbReference>
<dbReference type="PANTHER" id="PTHR30185:SF12">
    <property type="entry name" value="TRANSCRIPTIONAL REGULATOR MANR"/>
    <property type="match status" value="1"/>
</dbReference>
<evidence type="ECO:0000256" key="4">
    <source>
        <dbReference type="ARBA" id="ARBA00023159"/>
    </source>
</evidence>
<dbReference type="PROSITE" id="PS51372">
    <property type="entry name" value="PRD_2"/>
    <property type="match status" value="1"/>
</dbReference>
<dbReference type="Pfam" id="PF00874">
    <property type="entry name" value="PRD"/>
    <property type="match status" value="2"/>
</dbReference>
<organism evidence="9 10">
    <name type="scientific">Candidatus Enterococcus lowellii</name>
    <dbReference type="NCBI Taxonomy" id="2230877"/>
    <lineage>
        <taxon>Bacteria</taxon>
        <taxon>Bacillati</taxon>
        <taxon>Bacillota</taxon>
        <taxon>Bacilli</taxon>
        <taxon>Lactobacillales</taxon>
        <taxon>Enterococcaceae</taxon>
        <taxon>Enterococcus</taxon>
    </lineage>
</organism>
<keyword evidence="4" id="KW-0010">Activator</keyword>
<name>A0ABZ2SM81_9ENTE</name>
<feature type="domain" description="PTS EIIA type-2" evidence="6">
    <location>
        <begin position="476"/>
        <end position="615"/>
    </location>
</feature>
<dbReference type="InterPro" id="IPR050661">
    <property type="entry name" value="BglG_antiterminators"/>
</dbReference>
<evidence type="ECO:0000256" key="1">
    <source>
        <dbReference type="ARBA" id="ARBA00022679"/>
    </source>
</evidence>
<dbReference type="SUPFAM" id="SSF63520">
    <property type="entry name" value="PTS-regulatory domain, PRD"/>
    <property type="match status" value="2"/>
</dbReference>
<protein>
    <submittedName>
        <fullName evidence="9">Lichenan operon transcriptional antiterminator</fullName>
    </submittedName>
</protein>
<dbReference type="InterPro" id="IPR036390">
    <property type="entry name" value="WH_DNA-bd_sf"/>
</dbReference>
<evidence type="ECO:0000259" key="6">
    <source>
        <dbReference type="PROSITE" id="PS51094"/>
    </source>
</evidence>
<dbReference type="InterPro" id="IPR011608">
    <property type="entry name" value="PRD"/>
</dbReference>
<gene>
    <name evidence="9" type="ORF">DOK78_001235</name>
</gene>
<dbReference type="Pfam" id="PF05043">
    <property type="entry name" value="Mga"/>
    <property type="match status" value="1"/>
</dbReference>
<accession>A0ABZ2SM81</accession>
<dbReference type="InterPro" id="IPR036388">
    <property type="entry name" value="WH-like_DNA-bd_sf"/>
</dbReference>
<dbReference type="EMBL" id="CP147251">
    <property type="protein sequence ID" value="WYJ76602.1"/>
    <property type="molecule type" value="Genomic_DNA"/>
</dbReference>
<feature type="domain" description="PRD" evidence="8">
    <location>
        <begin position="271"/>
        <end position="378"/>
    </location>
</feature>
<proteinExistence type="predicted"/>
<dbReference type="InterPro" id="IPR007737">
    <property type="entry name" value="Mga_HTH"/>
</dbReference>